<dbReference type="Pfam" id="PF06772">
    <property type="entry name" value="LtrA"/>
    <property type="match status" value="1"/>
</dbReference>
<gene>
    <name evidence="2" type="ORF">GA0070609_4242</name>
</gene>
<feature type="transmembrane region" description="Helical" evidence="1">
    <location>
        <begin position="212"/>
        <end position="229"/>
    </location>
</feature>
<keyword evidence="1" id="KW-1133">Transmembrane helix</keyword>
<feature type="transmembrane region" description="Helical" evidence="1">
    <location>
        <begin position="21"/>
        <end position="39"/>
    </location>
</feature>
<name>A0A1C5JA22_9ACTN</name>
<proteinExistence type="predicted"/>
<feature type="transmembrane region" description="Helical" evidence="1">
    <location>
        <begin position="344"/>
        <end position="360"/>
    </location>
</feature>
<dbReference type="Proteomes" id="UP000198217">
    <property type="component" value="Chromosome I"/>
</dbReference>
<keyword evidence="1" id="KW-0472">Membrane</keyword>
<feature type="transmembrane region" description="Helical" evidence="1">
    <location>
        <begin position="59"/>
        <end position="77"/>
    </location>
</feature>
<dbReference type="PANTHER" id="PTHR36840">
    <property type="entry name" value="BLL5714 PROTEIN"/>
    <property type="match status" value="1"/>
</dbReference>
<evidence type="ECO:0000313" key="3">
    <source>
        <dbReference type="Proteomes" id="UP000198217"/>
    </source>
</evidence>
<evidence type="ECO:0000313" key="2">
    <source>
        <dbReference type="EMBL" id="SCG67427.1"/>
    </source>
</evidence>
<feature type="transmembrane region" description="Helical" evidence="1">
    <location>
        <begin position="89"/>
        <end position="109"/>
    </location>
</feature>
<feature type="transmembrane region" description="Helical" evidence="1">
    <location>
        <begin position="315"/>
        <end position="332"/>
    </location>
</feature>
<keyword evidence="3" id="KW-1185">Reference proteome</keyword>
<dbReference type="InterPro" id="IPR010640">
    <property type="entry name" value="Low_temperature_requirement_A"/>
</dbReference>
<feature type="transmembrane region" description="Helical" evidence="1">
    <location>
        <begin position="147"/>
        <end position="164"/>
    </location>
</feature>
<organism evidence="2 3">
    <name type="scientific">Micromonospora echinaurantiaca</name>
    <dbReference type="NCBI Taxonomy" id="47857"/>
    <lineage>
        <taxon>Bacteria</taxon>
        <taxon>Bacillati</taxon>
        <taxon>Actinomycetota</taxon>
        <taxon>Actinomycetes</taxon>
        <taxon>Micromonosporales</taxon>
        <taxon>Micromonosporaceae</taxon>
        <taxon>Micromonospora</taxon>
    </lineage>
</organism>
<feature type="transmembrane region" description="Helical" evidence="1">
    <location>
        <begin position="115"/>
        <end position="135"/>
    </location>
</feature>
<sequence length="413" mass="44304">MTDRRGARLLRPEVSATRATFLELFFDLVFVFALTRVSVRLIDTAGASVVELVAEIGRTGVLFLALWLLWSITTWVTSRYEPERGVIQFVVVGSMFAAMVMAVALPGAFEDRALPFVLGYLAAMIGRPLIVAAALHRHPRRSVPLRLAAWAAAGAVPWLAGAFAPEELRLPLWVLALAVDGTGLLLGWPLPRLGPARASGWLIAGEHLADRYQQIFLISLGETILVIGVTYSGEAFTADRAGAFAAAFVTTALLWRIYFHRAGHLLAEALRMARSAGRLGSSVGATHLAIVVGVLATGVGYELVIQHPYDRIDPVWLAFVVGGPAIFLIARARFEYEIFGRVSWSRWGGLAALLLLAPALTRGSPMVALVAVAAVLAAVATADTWRSRGRAAEVPASPLLHGGEPGGDFHRAP</sequence>
<protein>
    <submittedName>
        <fullName evidence="2">Low temperature requirement protein LtrA</fullName>
    </submittedName>
</protein>
<feature type="transmembrane region" description="Helical" evidence="1">
    <location>
        <begin position="170"/>
        <end position="191"/>
    </location>
</feature>
<dbReference type="RefSeq" id="WP_088995337.1">
    <property type="nucleotide sequence ID" value="NZ_LT607750.1"/>
</dbReference>
<reference evidence="2 3" key="1">
    <citation type="submission" date="2016-06" db="EMBL/GenBank/DDBJ databases">
        <authorList>
            <person name="Kjaerup R.B."/>
            <person name="Dalgaard T.S."/>
            <person name="Juul-Madsen H.R."/>
        </authorList>
    </citation>
    <scope>NUCLEOTIDE SEQUENCE [LARGE SCALE GENOMIC DNA]</scope>
    <source>
        <strain evidence="2 3">DSM 43904</strain>
    </source>
</reference>
<dbReference type="PANTHER" id="PTHR36840:SF1">
    <property type="entry name" value="BLL5714 PROTEIN"/>
    <property type="match status" value="1"/>
</dbReference>
<dbReference type="EMBL" id="LT607750">
    <property type="protein sequence ID" value="SCG67427.1"/>
    <property type="molecule type" value="Genomic_DNA"/>
</dbReference>
<keyword evidence="1" id="KW-0812">Transmembrane</keyword>
<feature type="transmembrane region" description="Helical" evidence="1">
    <location>
        <begin position="279"/>
        <end position="303"/>
    </location>
</feature>
<dbReference type="AlphaFoldDB" id="A0A1C5JA22"/>
<feature type="transmembrane region" description="Helical" evidence="1">
    <location>
        <begin position="241"/>
        <end position="259"/>
    </location>
</feature>
<feature type="transmembrane region" description="Helical" evidence="1">
    <location>
        <begin position="366"/>
        <end position="385"/>
    </location>
</feature>
<evidence type="ECO:0000256" key="1">
    <source>
        <dbReference type="SAM" id="Phobius"/>
    </source>
</evidence>
<accession>A0A1C5JA22</accession>